<evidence type="ECO:0000313" key="1">
    <source>
        <dbReference type="EMBL" id="GAA2602772.1"/>
    </source>
</evidence>
<dbReference type="CDD" id="cd16936">
    <property type="entry name" value="HATPase_RsbW-like"/>
    <property type="match status" value="1"/>
</dbReference>
<comment type="caution">
    <text evidence="1">The sequence shown here is derived from an EMBL/GenBank/DDBJ whole genome shotgun (WGS) entry which is preliminary data.</text>
</comment>
<accession>A0ABN3PUH0</accession>
<dbReference type="InterPro" id="IPR050267">
    <property type="entry name" value="Anti-sigma-factor_SerPK"/>
</dbReference>
<organism evidence="1 2">
    <name type="scientific">Actinomadura fulvescens</name>
    <dbReference type="NCBI Taxonomy" id="46160"/>
    <lineage>
        <taxon>Bacteria</taxon>
        <taxon>Bacillati</taxon>
        <taxon>Actinomycetota</taxon>
        <taxon>Actinomycetes</taxon>
        <taxon>Streptosporangiales</taxon>
        <taxon>Thermomonosporaceae</taxon>
        <taxon>Actinomadura</taxon>
    </lineage>
</organism>
<dbReference type="PANTHER" id="PTHR35526">
    <property type="entry name" value="ANTI-SIGMA-F FACTOR RSBW-RELATED"/>
    <property type="match status" value="1"/>
</dbReference>
<dbReference type="InterPro" id="IPR036890">
    <property type="entry name" value="HATPase_C_sf"/>
</dbReference>
<keyword evidence="2" id="KW-1185">Reference proteome</keyword>
<name>A0ABN3PUH0_9ACTN</name>
<evidence type="ECO:0008006" key="3">
    <source>
        <dbReference type="Google" id="ProtNLM"/>
    </source>
</evidence>
<gene>
    <name evidence="1" type="ORF">GCM10010411_40780</name>
</gene>
<dbReference type="EMBL" id="BAAATD010000005">
    <property type="protein sequence ID" value="GAA2602772.1"/>
    <property type="molecule type" value="Genomic_DNA"/>
</dbReference>
<dbReference type="SUPFAM" id="SSF55874">
    <property type="entry name" value="ATPase domain of HSP90 chaperone/DNA topoisomerase II/histidine kinase"/>
    <property type="match status" value="1"/>
</dbReference>
<reference evidence="1 2" key="1">
    <citation type="journal article" date="2019" name="Int. J. Syst. Evol. Microbiol.">
        <title>The Global Catalogue of Microorganisms (GCM) 10K type strain sequencing project: providing services to taxonomists for standard genome sequencing and annotation.</title>
        <authorList>
            <consortium name="The Broad Institute Genomics Platform"/>
            <consortium name="The Broad Institute Genome Sequencing Center for Infectious Disease"/>
            <person name="Wu L."/>
            <person name="Ma J."/>
        </authorList>
    </citation>
    <scope>NUCLEOTIDE SEQUENCE [LARGE SCALE GENOMIC DNA]</scope>
    <source>
        <strain evidence="1 2">JCM 6833</strain>
    </source>
</reference>
<dbReference type="PANTHER" id="PTHR35526:SF3">
    <property type="entry name" value="ANTI-SIGMA-F FACTOR RSBW"/>
    <property type="match status" value="1"/>
</dbReference>
<sequence>MSEHQVTLHDLTGRFPRWLIWHGRSTGLWSALPPRELPRSRLLQSASLDGLAALMAHALGRPLPATSSAPRASWSLDEHSLPVRAARHAVADALTAWRLQPWRDDAVTVTSELVTNAFSHGRPPVSLTLAVMGGTPPELMVEVSDGSPGLLTPRTPDENGGFGLSVVNCYARLTVTPHGHGKAVRAVLDWPRPVPPDGAPLD</sequence>
<proteinExistence type="predicted"/>
<protein>
    <recommendedName>
        <fullName evidence="3">Histidine kinase/HSP90-like ATPase domain-containing protein</fullName>
    </recommendedName>
</protein>
<dbReference type="Proteomes" id="UP001501509">
    <property type="component" value="Unassembled WGS sequence"/>
</dbReference>
<evidence type="ECO:0000313" key="2">
    <source>
        <dbReference type="Proteomes" id="UP001501509"/>
    </source>
</evidence>
<dbReference type="Gene3D" id="3.30.565.10">
    <property type="entry name" value="Histidine kinase-like ATPase, C-terminal domain"/>
    <property type="match status" value="1"/>
</dbReference>
<dbReference type="RefSeq" id="WP_344543070.1">
    <property type="nucleotide sequence ID" value="NZ_BAAATD010000005.1"/>
</dbReference>